<dbReference type="EMBL" id="WIWT01000064">
    <property type="protein sequence ID" value="KAF3205491.1"/>
    <property type="molecule type" value="Genomic_DNA"/>
</dbReference>
<protein>
    <submittedName>
        <fullName evidence="2">Uncharacterized protein</fullName>
    </submittedName>
</protein>
<feature type="region of interest" description="Disordered" evidence="1">
    <location>
        <begin position="1"/>
        <end position="45"/>
    </location>
</feature>
<gene>
    <name evidence="2" type="ORF">TWF679_009252</name>
</gene>
<evidence type="ECO:0000313" key="2">
    <source>
        <dbReference type="EMBL" id="KAF3205491.1"/>
    </source>
</evidence>
<dbReference type="Proteomes" id="UP000614610">
    <property type="component" value="Unassembled WGS sequence"/>
</dbReference>
<accession>A0A8H8V310</accession>
<dbReference type="AlphaFoldDB" id="A0A8H8V310"/>
<feature type="compositionally biased region" description="Polar residues" evidence="1">
    <location>
        <begin position="84"/>
        <end position="98"/>
    </location>
</feature>
<feature type="region of interest" description="Disordered" evidence="1">
    <location>
        <begin position="73"/>
        <end position="105"/>
    </location>
</feature>
<feature type="compositionally biased region" description="Low complexity" evidence="1">
    <location>
        <begin position="30"/>
        <end position="45"/>
    </location>
</feature>
<evidence type="ECO:0000256" key="1">
    <source>
        <dbReference type="SAM" id="MobiDB-lite"/>
    </source>
</evidence>
<name>A0A8H8V310_ORBOL</name>
<evidence type="ECO:0000313" key="3">
    <source>
        <dbReference type="Proteomes" id="UP000614610"/>
    </source>
</evidence>
<feature type="region of interest" description="Disordered" evidence="1">
    <location>
        <begin position="138"/>
        <end position="163"/>
    </location>
</feature>
<reference evidence="2" key="1">
    <citation type="submission" date="2019-06" db="EMBL/GenBank/DDBJ databases">
        <authorList>
            <person name="Palmer J.M."/>
        </authorList>
    </citation>
    <scope>NUCLEOTIDE SEQUENCE</scope>
    <source>
        <strain evidence="2">TWF679</strain>
    </source>
</reference>
<sequence>MASHDERRRSSRNSISSTDAELIRDHSRRLGLASPSASSASSQLLDPSTVGALSSHFDQLLGAIAGRIESVYHSSRSKPESPLNKVTDSTYPLSTKPQPKSKGLKKYYIRSTSSSSNSTAFVVYKKLYQTSNHEWQLSNEGLEDDAGLQQPSDRQTYRPLPPP</sequence>
<organism evidence="2 3">
    <name type="scientific">Orbilia oligospora</name>
    <name type="common">Nematode-trapping fungus</name>
    <name type="synonym">Arthrobotrys oligospora</name>
    <dbReference type="NCBI Taxonomy" id="2813651"/>
    <lineage>
        <taxon>Eukaryota</taxon>
        <taxon>Fungi</taxon>
        <taxon>Dikarya</taxon>
        <taxon>Ascomycota</taxon>
        <taxon>Pezizomycotina</taxon>
        <taxon>Orbiliomycetes</taxon>
        <taxon>Orbiliales</taxon>
        <taxon>Orbiliaceae</taxon>
        <taxon>Orbilia</taxon>
    </lineage>
</organism>
<comment type="caution">
    <text evidence="2">The sequence shown here is derived from an EMBL/GenBank/DDBJ whole genome shotgun (WGS) entry which is preliminary data.</text>
</comment>
<dbReference type="OrthoDB" id="5427939at2759"/>
<proteinExistence type="predicted"/>